<keyword evidence="2" id="KW-1185">Reference proteome</keyword>
<proteinExistence type="predicted"/>
<organism evidence="1 2">
    <name type="scientific">Scopulibacillus cellulosilyticus</name>
    <dbReference type="NCBI Taxonomy" id="2665665"/>
    <lineage>
        <taxon>Bacteria</taxon>
        <taxon>Bacillati</taxon>
        <taxon>Bacillota</taxon>
        <taxon>Bacilli</taxon>
        <taxon>Bacillales</taxon>
        <taxon>Sporolactobacillaceae</taxon>
        <taxon>Scopulibacillus</taxon>
    </lineage>
</organism>
<evidence type="ECO:0000313" key="1">
    <source>
        <dbReference type="EMBL" id="MFC7391909.1"/>
    </source>
</evidence>
<dbReference type="InterPro" id="IPR016181">
    <property type="entry name" value="Acyl_CoA_acyltransferase"/>
</dbReference>
<dbReference type="EC" id="2.3.-.-" evidence="1"/>
<dbReference type="SUPFAM" id="SSF55729">
    <property type="entry name" value="Acyl-CoA N-acyltransferases (Nat)"/>
    <property type="match status" value="1"/>
</dbReference>
<protein>
    <submittedName>
        <fullName evidence="1">GNAT family N-acetyltransferase</fullName>
        <ecNumber evidence="1">2.3.-.-</ecNumber>
    </submittedName>
</protein>
<sequence length="48" mass="5835">MKSRAIPQRLGFREEGCIRDGEFLYDHYVNTMIYGLVKEEWEKLQDRL</sequence>
<dbReference type="EMBL" id="JBHTCO010000003">
    <property type="protein sequence ID" value="MFC7391909.1"/>
    <property type="molecule type" value="Genomic_DNA"/>
</dbReference>
<dbReference type="GO" id="GO:0016746">
    <property type="term" value="F:acyltransferase activity"/>
    <property type="evidence" value="ECO:0007669"/>
    <property type="project" value="UniProtKB-KW"/>
</dbReference>
<keyword evidence="1" id="KW-0012">Acyltransferase</keyword>
<evidence type="ECO:0000313" key="2">
    <source>
        <dbReference type="Proteomes" id="UP001596505"/>
    </source>
</evidence>
<reference evidence="2" key="1">
    <citation type="journal article" date="2019" name="Int. J. Syst. Evol. Microbiol.">
        <title>The Global Catalogue of Microorganisms (GCM) 10K type strain sequencing project: providing services to taxonomists for standard genome sequencing and annotation.</title>
        <authorList>
            <consortium name="The Broad Institute Genomics Platform"/>
            <consortium name="The Broad Institute Genome Sequencing Center for Infectious Disease"/>
            <person name="Wu L."/>
            <person name="Ma J."/>
        </authorList>
    </citation>
    <scope>NUCLEOTIDE SEQUENCE [LARGE SCALE GENOMIC DNA]</scope>
    <source>
        <strain evidence="2">CGMCC 1.16305</strain>
    </source>
</reference>
<comment type="caution">
    <text evidence="1">The sequence shown here is derived from an EMBL/GenBank/DDBJ whole genome shotgun (WGS) entry which is preliminary data.</text>
</comment>
<name>A0ABW2PR72_9BACL</name>
<keyword evidence="1" id="KW-0808">Transferase</keyword>
<dbReference type="Gene3D" id="3.40.630.30">
    <property type="match status" value="1"/>
</dbReference>
<dbReference type="RefSeq" id="WP_380963381.1">
    <property type="nucleotide sequence ID" value="NZ_JBHTCO010000003.1"/>
</dbReference>
<gene>
    <name evidence="1" type="ORF">ACFQRG_02725</name>
</gene>
<accession>A0ABW2PR72</accession>
<dbReference type="Proteomes" id="UP001596505">
    <property type="component" value="Unassembled WGS sequence"/>
</dbReference>